<organism evidence="4 5">
    <name type="scientific">Hortaea werneckii</name>
    <name type="common">Black yeast</name>
    <name type="synonym">Cladosporium werneckii</name>
    <dbReference type="NCBI Taxonomy" id="91943"/>
    <lineage>
        <taxon>Eukaryota</taxon>
        <taxon>Fungi</taxon>
        <taxon>Dikarya</taxon>
        <taxon>Ascomycota</taxon>
        <taxon>Pezizomycotina</taxon>
        <taxon>Dothideomycetes</taxon>
        <taxon>Dothideomycetidae</taxon>
        <taxon>Mycosphaerellales</taxon>
        <taxon>Teratosphaeriaceae</taxon>
        <taxon>Hortaea</taxon>
    </lineage>
</organism>
<sequence length="106" mass="11125">MAISNAKLQAAILIVSETASKDPSTDKGIPALQDVFAQKGGDKWTCSQTKIVPDSVLGIQNAISEWTDGEEAMNLVLTSGGTGFTQKDNTPEAVQPLIQKHASGLV</sequence>
<protein>
    <recommendedName>
        <fullName evidence="3">MoaB/Mog domain-containing protein</fullName>
    </recommendedName>
</protein>
<proteinExistence type="predicted"/>
<feature type="domain" description="MoaB/Mog" evidence="3">
    <location>
        <begin position="11"/>
        <end position="102"/>
    </location>
</feature>
<dbReference type="PANTHER" id="PTHR43764:SF1">
    <property type="entry name" value="MOLYBDOPTERIN MOLYBDOTRANSFERASE"/>
    <property type="match status" value="1"/>
</dbReference>
<dbReference type="GO" id="GO:0006777">
    <property type="term" value="P:Mo-molybdopterin cofactor biosynthetic process"/>
    <property type="evidence" value="ECO:0007669"/>
    <property type="project" value="UniProtKB-KW"/>
</dbReference>
<dbReference type="OrthoDB" id="4349954at2759"/>
<dbReference type="AlphaFoldDB" id="A0A3M7D1Y1"/>
<comment type="pathway">
    <text evidence="1">Cofactor biosynthesis; molybdopterin biosynthesis.</text>
</comment>
<dbReference type="InterPro" id="IPR036425">
    <property type="entry name" value="MoaB/Mog-like_dom_sf"/>
</dbReference>
<dbReference type="PANTHER" id="PTHR43764">
    <property type="entry name" value="MOLYBDENUM COFACTOR BIOSYNTHESIS"/>
    <property type="match status" value="1"/>
</dbReference>
<accession>A0A3M7D1Y1</accession>
<evidence type="ECO:0000259" key="3">
    <source>
        <dbReference type="Pfam" id="PF00994"/>
    </source>
</evidence>
<gene>
    <name evidence="4" type="ORF">D0865_02864</name>
</gene>
<dbReference type="SUPFAM" id="SSF53218">
    <property type="entry name" value="Molybdenum cofactor biosynthesis proteins"/>
    <property type="match status" value="1"/>
</dbReference>
<dbReference type="Gene3D" id="3.40.980.10">
    <property type="entry name" value="MoaB/Mog-like domain"/>
    <property type="match status" value="1"/>
</dbReference>
<name>A0A3M7D1Y1_HORWE</name>
<keyword evidence="2" id="KW-0501">Molybdenum cofactor biosynthesis</keyword>
<dbReference type="InterPro" id="IPR051920">
    <property type="entry name" value="MPT_Adenylyltrnsfr/MoaC-Rel"/>
</dbReference>
<evidence type="ECO:0000256" key="1">
    <source>
        <dbReference type="ARBA" id="ARBA00005046"/>
    </source>
</evidence>
<dbReference type="InterPro" id="IPR001453">
    <property type="entry name" value="MoaB/Mog_dom"/>
</dbReference>
<evidence type="ECO:0000256" key="2">
    <source>
        <dbReference type="ARBA" id="ARBA00023150"/>
    </source>
</evidence>
<reference evidence="4 5" key="1">
    <citation type="journal article" date="2018" name="BMC Genomics">
        <title>Genomic evidence for intraspecific hybridization in a clonal and extremely halotolerant yeast.</title>
        <authorList>
            <person name="Gostincar C."/>
            <person name="Stajich J.E."/>
            <person name="Zupancic J."/>
            <person name="Zalar P."/>
            <person name="Gunde-Cimerman N."/>
        </authorList>
    </citation>
    <scope>NUCLEOTIDE SEQUENCE [LARGE SCALE GENOMIC DNA]</scope>
    <source>
        <strain evidence="4 5">EXF-151</strain>
    </source>
</reference>
<dbReference type="Proteomes" id="UP000270230">
    <property type="component" value="Unassembled WGS sequence"/>
</dbReference>
<evidence type="ECO:0000313" key="5">
    <source>
        <dbReference type="Proteomes" id="UP000270230"/>
    </source>
</evidence>
<comment type="caution">
    <text evidence="4">The sequence shown here is derived from an EMBL/GenBank/DDBJ whole genome shotgun (WGS) entry which is preliminary data.</text>
</comment>
<evidence type="ECO:0000313" key="4">
    <source>
        <dbReference type="EMBL" id="RMY57977.1"/>
    </source>
</evidence>
<dbReference type="Pfam" id="PF00994">
    <property type="entry name" value="MoCF_biosynth"/>
    <property type="match status" value="1"/>
</dbReference>
<dbReference type="EMBL" id="QWIN01000147">
    <property type="protein sequence ID" value="RMY57977.1"/>
    <property type="molecule type" value="Genomic_DNA"/>
</dbReference>